<keyword evidence="3" id="KW-1185">Reference proteome</keyword>
<evidence type="ECO:0000313" key="2">
    <source>
        <dbReference type="EMBL" id="CAB0036555.1"/>
    </source>
</evidence>
<proteinExistence type="predicted"/>
<dbReference type="PANTHER" id="PTHR21530">
    <property type="entry name" value="PHEROMONE SHUTDOWN PROTEIN"/>
    <property type="match status" value="1"/>
</dbReference>
<dbReference type="PANTHER" id="PTHR21530:SF7">
    <property type="entry name" value="TRAB DOMAIN-CONTAINING PROTEIN"/>
    <property type="match status" value="1"/>
</dbReference>
<dbReference type="Pfam" id="PF01963">
    <property type="entry name" value="TraB_PrgY_gumN"/>
    <property type="match status" value="1"/>
</dbReference>
<evidence type="ECO:0008006" key="4">
    <source>
        <dbReference type="Google" id="ProtNLM"/>
    </source>
</evidence>
<dbReference type="CDD" id="cd14726">
    <property type="entry name" value="TraB_PrgY-like"/>
    <property type="match status" value="1"/>
</dbReference>
<evidence type="ECO:0000256" key="1">
    <source>
        <dbReference type="SAM" id="MobiDB-lite"/>
    </source>
</evidence>
<reference evidence="2 3" key="1">
    <citation type="submission" date="2020-02" db="EMBL/GenBank/DDBJ databases">
        <authorList>
            <person name="Ferguson B K."/>
        </authorList>
    </citation>
    <scope>NUCLEOTIDE SEQUENCE [LARGE SCALE GENOMIC DNA]</scope>
</reference>
<organism evidence="2 3">
    <name type="scientific">Trichogramma brassicae</name>
    <dbReference type="NCBI Taxonomy" id="86971"/>
    <lineage>
        <taxon>Eukaryota</taxon>
        <taxon>Metazoa</taxon>
        <taxon>Ecdysozoa</taxon>
        <taxon>Arthropoda</taxon>
        <taxon>Hexapoda</taxon>
        <taxon>Insecta</taxon>
        <taxon>Pterygota</taxon>
        <taxon>Neoptera</taxon>
        <taxon>Endopterygota</taxon>
        <taxon>Hymenoptera</taxon>
        <taxon>Apocrita</taxon>
        <taxon>Proctotrupomorpha</taxon>
        <taxon>Chalcidoidea</taxon>
        <taxon>Trichogrammatidae</taxon>
        <taxon>Trichogramma</taxon>
    </lineage>
</organism>
<accession>A0A6H5IPI9</accession>
<dbReference type="Proteomes" id="UP000479190">
    <property type="component" value="Unassembled WGS sequence"/>
</dbReference>
<gene>
    <name evidence="2" type="ORF">TBRA_LOCUS8419</name>
</gene>
<dbReference type="InterPro" id="IPR002816">
    <property type="entry name" value="TraB/PrgY/GumN_fam"/>
</dbReference>
<protein>
    <recommendedName>
        <fullName evidence="4">TraB domain-containing protein</fullName>
    </recommendedName>
</protein>
<dbReference type="EMBL" id="CADCXV010000820">
    <property type="protein sequence ID" value="CAB0036555.1"/>
    <property type="molecule type" value="Genomic_DNA"/>
</dbReference>
<evidence type="ECO:0000313" key="3">
    <source>
        <dbReference type="Proteomes" id="UP000479190"/>
    </source>
</evidence>
<dbReference type="InterPro" id="IPR046345">
    <property type="entry name" value="TraB_PrgY-like"/>
</dbReference>
<dbReference type="AlphaFoldDB" id="A0A6H5IPI9"/>
<dbReference type="OrthoDB" id="48306at2759"/>
<name>A0A6H5IPI9_9HYME</name>
<feature type="region of interest" description="Disordered" evidence="1">
    <location>
        <begin position="14"/>
        <end position="38"/>
    </location>
</feature>
<sequence length="360" mass="39941">MKIHGSAIFSYAPQKKNISPGSDCDIEDNPSDVASDQKEPEINMDDLPETVTLLTTKEGGKCYLIGTAHFSIESQNDVSKVIQAVRPHVVMVELCLDRIHVLQLDEETILEEAKNLDYSKAMDVIKKNGVHKGLFYILLLNMSANITKVLGLAPGGEFRRALKEAKKIYNCVIHMGDRPIKITFARALAALTWWQTLKLTWNLLTETGPITQSEVEKYKAKDALEKMMEELGGEYPVIKKVFVEERDTYLTYSLQLACRNRIHPNGVKEPTRVVGVVGAGHTLGIVEKWGKVTADDIPLIMSIPPPSLTSKVLKFTLKASVVGGVIFVGYKFILIPTGIANSMQNILKKCVSFVPMLLSE</sequence>